<dbReference type="AlphaFoldDB" id="N2B3U5"/>
<name>N2B3U5_9FIRM</name>
<dbReference type="EMBL" id="AQFT01000023">
    <property type="protein sequence ID" value="EMZ36277.1"/>
    <property type="molecule type" value="Genomic_DNA"/>
</dbReference>
<evidence type="ECO:0000313" key="1">
    <source>
        <dbReference type="EMBL" id="EMZ36277.1"/>
    </source>
</evidence>
<dbReference type="STRING" id="1235802.C823_00644"/>
<keyword evidence="2" id="KW-1185">Reference proteome</keyword>
<accession>N2B3U5</accession>
<dbReference type="Proteomes" id="UP000012589">
    <property type="component" value="Unassembled WGS sequence"/>
</dbReference>
<gene>
    <name evidence="1" type="ORF">C823_00644</name>
</gene>
<comment type="caution">
    <text evidence="1">The sequence shown here is derived from an EMBL/GenBank/DDBJ whole genome shotgun (WGS) entry which is preliminary data.</text>
</comment>
<dbReference type="SUPFAM" id="SSF54786">
    <property type="entry name" value="YcfA/nrd intein domain"/>
    <property type="match status" value="1"/>
</dbReference>
<protein>
    <submittedName>
        <fullName evidence="1">Uncharacterized protein</fullName>
    </submittedName>
</protein>
<dbReference type="OrthoDB" id="9799854at2"/>
<evidence type="ECO:0000313" key="2">
    <source>
        <dbReference type="Proteomes" id="UP000012589"/>
    </source>
</evidence>
<dbReference type="PATRIC" id="fig|1235802.3.peg.679"/>
<sequence>MNPRNTAIRDLGNSGYTFKWSRGNHDIYYNPETKYSIPLKRGHFDEDDLRYIRKEIKQGGR</sequence>
<dbReference type="HOGENOM" id="CLU_164851_7_2_9"/>
<organism evidence="1 2">
    <name type="scientific">Eubacterium plexicaudatum ASF492</name>
    <dbReference type="NCBI Taxonomy" id="1235802"/>
    <lineage>
        <taxon>Bacteria</taxon>
        <taxon>Bacillati</taxon>
        <taxon>Bacillota</taxon>
        <taxon>Clostridia</taxon>
        <taxon>Eubacteriales</taxon>
        <taxon>Eubacteriaceae</taxon>
        <taxon>Eubacterium</taxon>
    </lineage>
</organism>
<dbReference type="eggNOG" id="ENOG503473Z">
    <property type="taxonomic scope" value="Bacteria"/>
</dbReference>
<reference evidence="1 2" key="1">
    <citation type="journal article" date="2014" name="Genome Announc.">
        <title>Draft genome sequences of the altered schaedler flora, a defined bacterial community from gnotobiotic mice.</title>
        <authorList>
            <person name="Wannemuehler M.J."/>
            <person name="Overstreet A.M."/>
            <person name="Ward D.V."/>
            <person name="Phillips G.J."/>
        </authorList>
    </citation>
    <scope>NUCLEOTIDE SEQUENCE [LARGE SCALE GENOMIC DNA]</scope>
    <source>
        <strain evidence="1 2">ASF492</strain>
    </source>
</reference>
<proteinExistence type="predicted"/>